<dbReference type="RefSeq" id="WP_274040592.1">
    <property type="nucleotide sequence ID" value="NZ_JANCPR020000027.1"/>
</dbReference>
<evidence type="ECO:0000313" key="3">
    <source>
        <dbReference type="EMBL" id="MDJ1135192.1"/>
    </source>
</evidence>
<evidence type="ECO:0008006" key="5">
    <source>
        <dbReference type="Google" id="ProtNLM"/>
    </source>
</evidence>
<evidence type="ECO:0000313" key="4">
    <source>
        <dbReference type="Proteomes" id="UP001214441"/>
    </source>
</evidence>
<gene>
    <name evidence="3" type="ORF">NMN56_025165</name>
</gene>
<feature type="transmembrane region" description="Helical" evidence="2">
    <location>
        <begin position="34"/>
        <end position="53"/>
    </location>
</feature>
<evidence type="ECO:0000256" key="1">
    <source>
        <dbReference type="SAM" id="MobiDB-lite"/>
    </source>
</evidence>
<protein>
    <recommendedName>
        <fullName evidence="5">Integral membrane protein</fullName>
    </recommendedName>
</protein>
<feature type="compositionally biased region" description="Basic and acidic residues" evidence="1">
    <location>
        <begin position="229"/>
        <end position="241"/>
    </location>
</feature>
<accession>A0ABT7A2A1</accession>
<name>A0ABT7A2A1_9ACTN</name>
<feature type="transmembrane region" description="Helical" evidence="2">
    <location>
        <begin position="6"/>
        <end position="27"/>
    </location>
</feature>
<sequence>MIVTLIIICEIAFWVLLAGGLALRYLARMPRTGAAVLLCEPLLEVVLLIVTAIDLKNGAEPDWKHGLAAVYIGFTATHGHYVVKWADGHAAHRFGGAGRPVKPPRYGMPRALHEWKMTARFAGAAAIAAALLQCATWYVGDPSQTEGLRQWQGRMGLLTVISVIIALSYTLWPKQPKEGEEPMEPMEPMERMESAERTGATGRKASAGSAESVERKRLGGGESSADGSAADRGEDVTKTLR</sequence>
<keyword evidence="2" id="KW-0472">Membrane</keyword>
<keyword evidence="2" id="KW-0812">Transmembrane</keyword>
<comment type="caution">
    <text evidence="3">The sequence shown here is derived from an EMBL/GenBank/DDBJ whole genome shotgun (WGS) entry which is preliminary data.</text>
</comment>
<keyword evidence="2" id="KW-1133">Transmembrane helix</keyword>
<keyword evidence="4" id="KW-1185">Reference proteome</keyword>
<feature type="transmembrane region" description="Helical" evidence="2">
    <location>
        <begin position="151"/>
        <end position="172"/>
    </location>
</feature>
<dbReference type="EMBL" id="JANCPR020000027">
    <property type="protein sequence ID" value="MDJ1135192.1"/>
    <property type="molecule type" value="Genomic_DNA"/>
</dbReference>
<proteinExistence type="predicted"/>
<feature type="transmembrane region" description="Helical" evidence="2">
    <location>
        <begin position="65"/>
        <end position="83"/>
    </location>
</feature>
<feature type="region of interest" description="Disordered" evidence="1">
    <location>
        <begin position="175"/>
        <end position="241"/>
    </location>
</feature>
<feature type="transmembrane region" description="Helical" evidence="2">
    <location>
        <begin position="118"/>
        <end position="139"/>
    </location>
</feature>
<reference evidence="3 4" key="1">
    <citation type="submission" date="2023-05" db="EMBL/GenBank/DDBJ databases">
        <title>Streptantibioticus silvisoli sp. nov., acidotolerant actinomycetes 1 from pine litter.</title>
        <authorList>
            <person name="Swiecimska M."/>
            <person name="Golinska P."/>
            <person name="Sangal V."/>
            <person name="Wachnowicz B."/>
            <person name="Goodfellow M."/>
        </authorList>
    </citation>
    <scope>NUCLEOTIDE SEQUENCE [LARGE SCALE GENOMIC DNA]</scope>
    <source>
        <strain evidence="3 4">DSM 42109</strain>
    </source>
</reference>
<evidence type="ECO:0000256" key="2">
    <source>
        <dbReference type="SAM" id="Phobius"/>
    </source>
</evidence>
<dbReference type="Proteomes" id="UP001214441">
    <property type="component" value="Unassembled WGS sequence"/>
</dbReference>
<organism evidence="3 4">
    <name type="scientific">Streptomyces iconiensis</name>
    <dbReference type="NCBI Taxonomy" id="1384038"/>
    <lineage>
        <taxon>Bacteria</taxon>
        <taxon>Bacillati</taxon>
        <taxon>Actinomycetota</taxon>
        <taxon>Actinomycetes</taxon>
        <taxon>Kitasatosporales</taxon>
        <taxon>Streptomycetaceae</taxon>
        <taxon>Streptomyces</taxon>
    </lineage>
</organism>